<dbReference type="Proteomes" id="UP000777002">
    <property type="component" value="Unassembled WGS sequence"/>
</dbReference>
<dbReference type="PROSITE" id="PS50943">
    <property type="entry name" value="HTH_CROC1"/>
    <property type="match status" value="1"/>
</dbReference>
<evidence type="ECO:0000256" key="1">
    <source>
        <dbReference type="SAM" id="MobiDB-lite"/>
    </source>
</evidence>
<proteinExistence type="predicted"/>
<dbReference type="SUPFAM" id="SSF47413">
    <property type="entry name" value="lambda repressor-like DNA-binding domains"/>
    <property type="match status" value="1"/>
</dbReference>
<feature type="compositionally biased region" description="Basic residues" evidence="1">
    <location>
        <begin position="73"/>
        <end position="86"/>
    </location>
</feature>
<feature type="domain" description="HTH cro/C1-type" evidence="2">
    <location>
        <begin position="5"/>
        <end position="60"/>
    </location>
</feature>
<dbReference type="InterPro" id="IPR010982">
    <property type="entry name" value="Lambda_DNA-bd_dom_sf"/>
</dbReference>
<gene>
    <name evidence="3" type="ORF">H5985_02275</name>
</gene>
<dbReference type="InterPro" id="IPR001387">
    <property type="entry name" value="Cro/C1-type_HTH"/>
</dbReference>
<dbReference type="Pfam" id="PF01381">
    <property type="entry name" value="HTH_3"/>
    <property type="match status" value="1"/>
</dbReference>
<reference evidence="3 4" key="1">
    <citation type="journal article" date="2021" name="Sci. Rep.">
        <title>The distribution of antibiotic resistance genes in chicken gut microbiota commensals.</title>
        <authorList>
            <person name="Juricova H."/>
            <person name="Matiasovicova J."/>
            <person name="Kubasova T."/>
            <person name="Cejkova D."/>
            <person name="Rychlik I."/>
        </authorList>
    </citation>
    <scope>NUCLEOTIDE SEQUENCE [LARGE SCALE GENOMIC DNA]</scope>
    <source>
        <strain evidence="3 4">An562</strain>
    </source>
</reference>
<evidence type="ECO:0000313" key="3">
    <source>
        <dbReference type="EMBL" id="MBM6928100.1"/>
    </source>
</evidence>
<dbReference type="SMART" id="SM00530">
    <property type="entry name" value="HTH_XRE"/>
    <property type="match status" value="1"/>
</dbReference>
<dbReference type="EMBL" id="JACJKX010000003">
    <property type="protein sequence ID" value="MBM6928100.1"/>
    <property type="molecule type" value="Genomic_DNA"/>
</dbReference>
<dbReference type="Gene3D" id="1.10.260.40">
    <property type="entry name" value="lambda repressor-like DNA-binding domains"/>
    <property type="match status" value="1"/>
</dbReference>
<accession>A0ABS2GQH9</accession>
<organism evidence="3 4">
    <name type="scientific">Parasutterella secunda</name>
    <dbReference type="NCBI Taxonomy" id="626947"/>
    <lineage>
        <taxon>Bacteria</taxon>
        <taxon>Pseudomonadati</taxon>
        <taxon>Pseudomonadota</taxon>
        <taxon>Betaproteobacteria</taxon>
        <taxon>Burkholderiales</taxon>
        <taxon>Sutterellaceae</taxon>
        <taxon>Parasutterella</taxon>
    </lineage>
</organism>
<dbReference type="RefSeq" id="WP_275096051.1">
    <property type="nucleotide sequence ID" value="NZ_JACJKX010000003.1"/>
</dbReference>
<protein>
    <submittedName>
        <fullName evidence="3">Helix-turn-helix transcriptional regulator</fullName>
    </submittedName>
</protein>
<feature type="region of interest" description="Disordered" evidence="1">
    <location>
        <begin position="73"/>
        <end position="94"/>
    </location>
</feature>
<keyword evidence="4" id="KW-1185">Reference proteome</keyword>
<evidence type="ECO:0000313" key="4">
    <source>
        <dbReference type="Proteomes" id="UP000777002"/>
    </source>
</evidence>
<comment type="caution">
    <text evidence="3">The sequence shown here is derived from an EMBL/GenBank/DDBJ whole genome shotgun (WGS) entry which is preliminary data.</text>
</comment>
<sequence>MAERFKHVRLDRNMTQEQLSERSGVSLGSLRRFEAEGEISLKHLVNLSIALNCAQDFDELFQLEEKLDLFKPKPKRRQRATGKRRLSKVENLFK</sequence>
<name>A0ABS2GQH9_9BURK</name>
<evidence type="ECO:0000259" key="2">
    <source>
        <dbReference type="PROSITE" id="PS50943"/>
    </source>
</evidence>
<dbReference type="CDD" id="cd00093">
    <property type="entry name" value="HTH_XRE"/>
    <property type="match status" value="1"/>
</dbReference>